<feature type="domain" description="TonB-dependent receptor-like beta-barrel" evidence="13">
    <location>
        <begin position="447"/>
        <end position="849"/>
    </location>
</feature>
<evidence type="ECO:0000313" key="15">
    <source>
        <dbReference type="EMBL" id="MBO8476461.1"/>
    </source>
</evidence>
<keyword evidence="6 11" id="KW-0798">TonB box</keyword>
<dbReference type="Pfam" id="PF00593">
    <property type="entry name" value="TonB_dep_Rec_b-barrel"/>
    <property type="match status" value="1"/>
</dbReference>
<dbReference type="GO" id="GO:0015344">
    <property type="term" value="F:siderophore uptake transmembrane transporter activity"/>
    <property type="evidence" value="ECO:0007669"/>
    <property type="project" value="TreeGrafter"/>
</dbReference>
<evidence type="ECO:0000259" key="14">
    <source>
        <dbReference type="Pfam" id="PF07715"/>
    </source>
</evidence>
<evidence type="ECO:0000256" key="9">
    <source>
        <dbReference type="ARBA" id="ARBA00023237"/>
    </source>
</evidence>
<dbReference type="InterPro" id="IPR023997">
    <property type="entry name" value="TonB-dep_OMP_SusC/RagA_CS"/>
</dbReference>
<dbReference type="Proteomes" id="UP000823598">
    <property type="component" value="Unassembled WGS sequence"/>
</dbReference>
<evidence type="ECO:0000256" key="1">
    <source>
        <dbReference type="ARBA" id="ARBA00004571"/>
    </source>
</evidence>
<name>A0A9D9NK41_9BACT</name>
<feature type="chain" id="PRO_5038626230" evidence="12">
    <location>
        <begin position="21"/>
        <end position="1056"/>
    </location>
</feature>
<evidence type="ECO:0000256" key="8">
    <source>
        <dbReference type="ARBA" id="ARBA00023170"/>
    </source>
</evidence>
<organism evidence="15 16">
    <name type="scientific">Candidatus Limisoma faecipullorum</name>
    <dbReference type="NCBI Taxonomy" id="2840854"/>
    <lineage>
        <taxon>Bacteria</taxon>
        <taxon>Pseudomonadati</taxon>
        <taxon>Bacteroidota</taxon>
        <taxon>Bacteroidia</taxon>
        <taxon>Bacteroidales</taxon>
        <taxon>Candidatus Limisoma</taxon>
    </lineage>
</organism>
<dbReference type="InterPro" id="IPR037066">
    <property type="entry name" value="Plug_dom_sf"/>
</dbReference>
<evidence type="ECO:0000313" key="16">
    <source>
        <dbReference type="Proteomes" id="UP000823598"/>
    </source>
</evidence>
<keyword evidence="7 10" id="KW-0472">Membrane</keyword>
<feature type="signal peptide" evidence="12">
    <location>
        <begin position="1"/>
        <end position="20"/>
    </location>
</feature>
<comment type="similarity">
    <text evidence="10 11">Belongs to the TonB-dependent receptor family.</text>
</comment>
<evidence type="ECO:0000256" key="6">
    <source>
        <dbReference type="ARBA" id="ARBA00023077"/>
    </source>
</evidence>
<dbReference type="Pfam" id="PF07715">
    <property type="entry name" value="Plug"/>
    <property type="match status" value="1"/>
</dbReference>
<keyword evidence="8" id="KW-0675">Receptor</keyword>
<dbReference type="SUPFAM" id="SSF49464">
    <property type="entry name" value="Carboxypeptidase regulatory domain-like"/>
    <property type="match status" value="1"/>
</dbReference>
<evidence type="ECO:0000256" key="12">
    <source>
        <dbReference type="SAM" id="SignalP"/>
    </source>
</evidence>
<evidence type="ECO:0000256" key="10">
    <source>
        <dbReference type="PROSITE-ProRule" id="PRU01360"/>
    </source>
</evidence>
<dbReference type="Pfam" id="PF13715">
    <property type="entry name" value="CarbopepD_reg_2"/>
    <property type="match status" value="1"/>
</dbReference>
<evidence type="ECO:0000256" key="11">
    <source>
        <dbReference type="RuleBase" id="RU003357"/>
    </source>
</evidence>
<gene>
    <name evidence="15" type="ORF">IAB88_05655</name>
</gene>
<proteinExistence type="inferred from homology"/>
<sequence>MKKIVLCLLATCFMSLNALAEREIKGQVVYAADGEPLIGATVLPVGGGNGSATDFDGNFAIVLPDDVKQVTVSYVGMKTQTLDAVDGMVVKMEDNANELEEVVVTAFGMKRERKALGYAVQDLKSEDLNTKGTTDLANAIQGKVSGVDIRPSSGMPGASTNIIIRGARSFEQTNQPLYVIDGMPVSTESDFRNYSNDAVSGTTYSQRSIDINPEDIESINILKGQAASALYGIRASNGVILITTKRGSGEVGKPRVTLTTSFSADLVSRPFEHQTTYAQGSGGLYSPSNSATWGPKISELPNDPNYGGNGNGHEGMYYNPTYSSAGYGDGTGWVRPTIHDNVSDFFNTGFTENTTVNISQNAGKASYSFSLSNAHQDGVIPSTGMERWGARGLVDWTINDVLKTGFSVNYTSTKINTAPGGNSGIMNVVYSAPAEYDLKGVPTHLPGDPTSQVLFRSTLFNNPYWWAENNEYLQHTNRVFGNAYLEYRPKIENEAVTFFVREQAGLDVYTNDNSEVDEVGSASYGSGHILNQGVTNNTFNNLITANLSARFGGDNEWALDVVLGNEINHQQQRNWRYEGTGFAFYGMPTISNATSFSSQEATYAERMIGVFGSANLSWKDMLYLSVTGRNDWLSSMPRGARSFFYPSVSLSWIFTQLPAFNNNSVLSLGKIRTSFAQVGQAGGYMDNFFYTPSYGSGMYGGFPLLYPYNGVTTFVPYFIAYDENLKPQNTKNVEAGIDLSFFNDRLRLDYTYSYQDVTDQIMQVPQAGSSGYQYMLTNGGQIKTNSHEINLSATIYENKDWTVDFGASFTKIHNYVAKLANGVESIMLTGYQTPQIRAEVGSTYPIIYGIGFARDPEGRIILNPDNGYAPQATAGDINLGECSPDFNMGFNLNVRYKRVSLATTWSWQQGGKMYHGTLGVMDTFGATKRTAEARDNGGVWVSGVINTGTDENPVYEEWSGMVDAQTYYSTVGDIAEASVYDTSFLKMRDLTLTYDLPKMGVFDISVYGFARNVLVWSKLPEFDPESSLGNNNGGGYFENYSVPQTMSFGGGIKLSF</sequence>
<evidence type="ECO:0000259" key="13">
    <source>
        <dbReference type="Pfam" id="PF00593"/>
    </source>
</evidence>
<dbReference type="GO" id="GO:0044718">
    <property type="term" value="P:siderophore transmembrane transport"/>
    <property type="evidence" value="ECO:0007669"/>
    <property type="project" value="TreeGrafter"/>
</dbReference>
<dbReference type="EMBL" id="JADIMC010000064">
    <property type="protein sequence ID" value="MBO8476461.1"/>
    <property type="molecule type" value="Genomic_DNA"/>
</dbReference>
<feature type="domain" description="TonB-dependent receptor plug" evidence="14">
    <location>
        <begin position="116"/>
        <end position="239"/>
    </location>
</feature>
<keyword evidence="9 10" id="KW-0998">Cell outer membrane</keyword>
<dbReference type="PANTHER" id="PTHR30069:SF29">
    <property type="entry name" value="HEMOGLOBIN AND HEMOGLOBIN-HAPTOGLOBIN-BINDING PROTEIN 1-RELATED"/>
    <property type="match status" value="1"/>
</dbReference>
<evidence type="ECO:0000256" key="5">
    <source>
        <dbReference type="ARBA" id="ARBA00022729"/>
    </source>
</evidence>
<dbReference type="PANTHER" id="PTHR30069">
    <property type="entry name" value="TONB-DEPENDENT OUTER MEMBRANE RECEPTOR"/>
    <property type="match status" value="1"/>
</dbReference>
<keyword evidence="2 10" id="KW-0813">Transport</keyword>
<protein>
    <submittedName>
        <fullName evidence="15">SusC/RagA family TonB-linked outer membrane protein</fullName>
    </submittedName>
</protein>
<evidence type="ECO:0000256" key="7">
    <source>
        <dbReference type="ARBA" id="ARBA00023136"/>
    </source>
</evidence>
<dbReference type="InterPro" id="IPR036942">
    <property type="entry name" value="Beta-barrel_TonB_sf"/>
</dbReference>
<dbReference type="SUPFAM" id="SSF56935">
    <property type="entry name" value="Porins"/>
    <property type="match status" value="1"/>
</dbReference>
<dbReference type="InterPro" id="IPR023996">
    <property type="entry name" value="TonB-dep_OMP_SusC/RagA"/>
</dbReference>
<reference evidence="15" key="1">
    <citation type="submission" date="2020-10" db="EMBL/GenBank/DDBJ databases">
        <authorList>
            <person name="Gilroy R."/>
        </authorList>
    </citation>
    <scope>NUCLEOTIDE SEQUENCE</scope>
    <source>
        <strain evidence="15">6919</strain>
    </source>
</reference>
<reference evidence="15" key="2">
    <citation type="journal article" date="2021" name="PeerJ">
        <title>Extensive microbial diversity within the chicken gut microbiome revealed by metagenomics and culture.</title>
        <authorList>
            <person name="Gilroy R."/>
            <person name="Ravi A."/>
            <person name="Getino M."/>
            <person name="Pursley I."/>
            <person name="Horton D.L."/>
            <person name="Alikhan N.F."/>
            <person name="Baker D."/>
            <person name="Gharbi K."/>
            <person name="Hall N."/>
            <person name="Watson M."/>
            <person name="Adriaenssens E.M."/>
            <person name="Foster-Nyarko E."/>
            <person name="Jarju S."/>
            <person name="Secka A."/>
            <person name="Antonio M."/>
            <person name="Oren A."/>
            <person name="Chaudhuri R.R."/>
            <person name="La Ragione R."/>
            <person name="Hildebrand F."/>
            <person name="Pallen M.J."/>
        </authorList>
    </citation>
    <scope>NUCLEOTIDE SEQUENCE</scope>
    <source>
        <strain evidence="15">6919</strain>
    </source>
</reference>
<keyword evidence="4 10" id="KW-0812">Transmembrane</keyword>
<dbReference type="Gene3D" id="2.60.40.1120">
    <property type="entry name" value="Carboxypeptidase-like, regulatory domain"/>
    <property type="match status" value="1"/>
</dbReference>
<dbReference type="InterPro" id="IPR039426">
    <property type="entry name" value="TonB-dep_rcpt-like"/>
</dbReference>
<dbReference type="InterPro" id="IPR008969">
    <property type="entry name" value="CarboxyPept-like_regulatory"/>
</dbReference>
<evidence type="ECO:0000256" key="4">
    <source>
        <dbReference type="ARBA" id="ARBA00022692"/>
    </source>
</evidence>
<dbReference type="Gene3D" id="2.40.170.20">
    <property type="entry name" value="TonB-dependent receptor, beta-barrel domain"/>
    <property type="match status" value="1"/>
</dbReference>
<dbReference type="NCBIfam" id="TIGR04057">
    <property type="entry name" value="SusC_RagA_signa"/>
    <property type="match status" value="1"/>
</dbReference>
<keyword evidence="3 10" id="KW-1134">Transmembrane beta strand</keyword>
<comment type="subcellular location">
    <subcellularLocation>
        <location evidence="1 10">Cell outer membrane</location>
        <topology evidence="1 10">Multi-pass membrane protein</topology>
    </subcellularLocation>
</comment>
<evidence type="ECO:0000256" key="3">
    <source>
        <dbReference type="ARBA" id="ARBA00022452"/>
    </source>
</evidence>
<keyword evidence="5 12" id="KW-0732">Signal</keyword>
<dbReference type="NCBIfam" id="TIGR04056">
    <property type="entry name" value="OMP_RagA_SusC"/>
    <property type="match status" value="1"/>
</dbReference>
<dbReference type="GO" id="GO:0009279">
    <property type="term" value="C:cell outer membrane"/>
    <property type="evidence" value="ECO:0007669"/>
    <property type="project" value="UniProtKB-SubCell"/>
</dbReference>
<dbReference type="AlphaFoldDB" id="A0A9D9NK41"/>
<evidence type="ECO:0000256" key="2">
    <source>
        <dbReference type="ARBA" id="ARBA00022448"/>
    </source>
</evidence>
<comment type="caution">
    <text evidence="15">The sequence shown here is derived from an EMBL/GenBank/DDBJ whole genome shotgun (WGS) entry which is preliminary data.</text>
</comment>
<dbReference type="Gene3D" id="2.170.130.10">
    <property type="entry name" value="TonB-dependent receptor, plug domain"/>
    <property type="match status" value="1"/>
</dbReference>
<dbReference type="InterPro" id="IPR012910">
    <property type="entry name" value="Plug_dom"/>
</dbReference>
<dbReference type="PROSITE" id="PS52016">
    <property type="entry name" value="TONB_DEPENDENT_REC_3"/>
    <property type="match status" value="1"/>
</dbReference>
<accession>A0A9D9NK41</accession>
<dbReference type="InterPro" id="IPR000531">
    <property type="entry name" value="Beta-barrel_TonB"/>
</dbReference>